<reference evidence="1 2" key="1">
    <citation type="submission" date="2015-09" db="EMBL/GenBank/DDBJ databases">
        <title>Trachymyrmex cornetzi WGS genome.</title>
        <authorList>
            <person name="Nygaard S."/>
            <person name="Hu H."/>
            <person name="Boomsma J."/>
            <person name="Zhang G."/>
        </authorList>
    </citation>
    <scope>NUCLEOTIDE SEQUENCE [LARGE SCALE GENOMIC DNA]</scope>
    <source>
        <strain evidence="1">Tcor2-1</strain>
        <tissue evidence="1">Whole body</tissue>
    </source>
</reference>
<dbReference type="Proteomes" id="UP000078492">
    <property type="component" value="Unassembled WGS sequence"/>
</dbReference>
<accession>A0A151JSE5</accession>
<proteinExistence type="predicted"/>
<dbReference type="EMBL" id="KQ978531">
    <property type="protein sequence ID" value="KYN30277.1"/>
    <property type="molecule type" value="Genomic_DNA"/>
</dbReference>
<evidence type="ECO:0000313" key="2">
    <source>
        <dbReference type="Proteomes" id="UP000078492"/>
    </source>
</evidence>
<sequence>MIPPFDLARDDLTIEKWIQHVEGLAEHYGWNDLNRIRYMRLIPTHLKGHAKLWYDTRPEVAITRTTAKEMMQQFRKSVSFSKLLKDAALYETSRGQALGNYCFNKLSKLRKLDLVIPDKYLIDAVIGGITDTRV</sequence>
<keyword evidence="2" id="KW-1185">Reference proteome</keyword>
<name>A0A151JSE5_9HYME</name>
<evidence type="ECO:0008006" key="3">
    <source>
        <dbReference type="Google" id="ProtNLM"/>
    </source>
</evidence>
<evidence type="ECO:0000313" key="1">
    <source>
        <dbReference type="EMBL" id="KYN30277.1"/>
    </source>
</evidence>
<protein>
    <recommendedName>
        <fullName evidence="3">Retrotransposon gag domain-containing protein</fullName>
    </recommendedName>
</protein>
<dbReference type="AlphaFoldDB" id="A0A151JSE5"/>
<gene>
    <name evidence="1" type="ORF">ALC57_00264</name>
</gene>
<organism evidence="1 2">
    <name type="scientific">Trachymyrmex cornetzi</name>
    <dbReference type="NCBI Taxonomy" id="471704"/>
    <lineage>
        <taxon>Eukaryota</taxon>
        <taxon>Metazoa</taxon>
        <taxon>Ecdysozoa</taxon>
        <taxon>Arthropoda</taxon>
        <taxon>Hexapoda</taxon>
        <taxon>Insecta</taxon>
        <taxon>Pterygota</taxon>
        <taxon>Neoptera</taxon>
        <taxon>Endopterygota</taxon>
        <taxon>Hymenoptera</taxon>
        <taxon>Apocrita</taxon>
        <taxon>Aculeata</taxon>
        <taxon>Formicoidea</taxon>
        <taxon>Formicidae</taxon>
        <taxon>Myrmicinae</taxon>
        <taxon>Trachymyrmex</taxon>
    </lineage>
</organism>